<evidence type="ECO:0000256" key="4">
    <source>
        <dbReference type="ARBA" id="ARBA00022691"/>
    </source>
</evidence>
<keyword evidence="3 7" id="KW-0808">Transferase</keyword>
<evidence type="ECO:0000313" key="7">
    <source>
        <dbReference type="EMBL" id="RFF29754.1"/>
    </source>
</evidence>
<protein>
    <submittedName>
        <fullName evidence="7">Class I SAM-dependent methyltransferase</fullName>
    </submittedName>
</protein>
<keyword evidence="4" id="KW-0949">S-adenosyl-L-methionine</keyword>
<comment type="similarity">
    <text evidence="1">Belongs to the CFA/CMAS family.</text>
</comment>
<keyword evidence="5" id="KW-0443">Lipid metabolism</keyword>
<dbReference type="InterPro" id="IPR029063">
    <property type="entry name" value="SAM-dependent_MTases_sf"/>
</dbReference>
<evidence type="ECO:0000256" key="6">
    <source>
        <dbReference type="PIRSR" id="PIRSR003085-1"/>
    </source>
</evidence>
<dbReference type="GO" id="GO:0008610">
    <property type="term" value="P:lipid biosynthetic process"/>
    <property type="evidence" value="ECO:0007669"/>
    <property type="project" value="InterPro"/>
</dbReference>
<dbReference type="Gene3D" id="3.40.50.150">
    <property type="entry name" value="Vaccinia Virus protein VP39"/>
    <property type="match status" value="1"/>
</dbReference>
<reference evidence="7 8" key="1">
    <citation type="submission" date="2018-08" db="EMBL/GenBank/DDBJ databases">
        <title>Wenzhouxiangella salilacus sp. nov., a novel bacterium isolated from a saline lake in Xinjiang Province, China.</title>
        <authorList>
            <person name="Han S."/>
        </authorList>
    </citation>
    <scope>NUCLEOTIDE SEQUENCE [LARGE SCALE GENOMIC DNA]</scope>
    <source>
        <strain evidence="7 8">XDB06</strain>
    </source>
</reference>
<dbReference type="PANTHER" id="PTHR43667">
    <property type="entry name" value="CYCLOPROPANE-FATTY-ACYL-PHOSPHOLIPID SYNTHASE"/>
    <property type="match status" value="1"/>
</dbReference>
<dbReference type="Pfam" id="PF02353">
    <property type="entry name" value="CMAS"/>
    <property type="match status" value="1"/>
</dbReference>
<evidence type="ECO:0000256" key="3">
    <source>
        <dbReference type="ARBA" id="ARBA00022679"/>
    </source>
</evidence>
<dbReference type="PIRSF" id="PIRSF003085">
    <property type="entry name" value="CMAS"/>
    <property type="match status" value="1"/>
</dbReference>
<name>A0A3E1K6W3_9GAMM</name>
<feature type="active site" evidence="6">
    <location>
        <position position="391"/>
    </location>
</feature>
<sequence>MTHTDRTIDEADVGSGGGLDRWLRARVLARLGSIEQGRLTIQDADGEYELGAVDDALQATVVIHDLRFWRLMASGGSVGAAEAWMAGLWDSPDPVAVVQVLSRNRRVLDRMERGAARLTNVLLGAWHAFNRNSLRGSRRNIAAHYDLGNEFFGSWLDARMMYSSALYTAEEQTLEQAQLNKLDRICRKLDLGPEDHLLEIGTGWGGLAIHAAEQYGCRVTTTTISREQFEFARRKVQEAGLEGRVTLLMRDYRDLEGRFDKVVSVEMIEAVGHQYLDTYLAKIDSLLVPDGLALIQAITIEDYRYASALRTVDFIKRYIFPGAFIPSVSAITASMARSSRLGLVELADFGASYATTLAAWRERFESRWDSIREMGFDETFRRRWLWYLAYCEGGFRERAISDVHLLMAGPDWRPPARHGLSGGRDLTA</sequence>
<accession>A0A3E1K6W3</accession>
<evidence type="ECO:0000256" key="1">
    <source>
        <dbReference type="ARBA" id="ARBA00010815"/>
    </source>
</evidence>
<dbReference type="Proteomes" id="UP000260351">
    <property type="component" value="Unassembled WGS sequence"/>
</dbReference>
<evidence type="ECO:0000313" key="8">
    <source>
        <dbReference type="Proteomes" id="UP000260351"/>
    </source>
</evidence>
<dbReference type="RefSeq" id="WP_116651339.1">
    <property type="nucleotide sequence ID" value="NZ_QUZK01000042.1"/>
</dbReference>
<dbReference type="OrthoDB" id="9782855at2"/>
<dbReference type="AlphaFoldDB" id="A0A3E1K6W3"/>
<evidence type="ECO:0000256" key="2">
    <source>
        <dbReference type="ARBA" id="ARBA00022603"/>
    </source>
</evidence>
<comment type="caution">
    <text evidence="7">The sequence shown here is derived from an EMBL/GenBank/DDBJ whole genome shotgun (WGS) entry which is preliminary data.</text>
</comment>
<gene>
    <name evidence="7" type="ORF">DZC52_11805</name>
</gene>
<dbReference type="SUPFAM" id="SSF53335">
    <property type="entry name" value="S-adenosyl-L-methionine-dependent methyltransferases"/>
    <property type="match status" value="1"/>
</dbReference>
<dbReference type="GO" id="GO:0008168">
    <property type="term" value="F:methyltransferase activity"/>
    <property type="evidence" value="ECO:0007669"/>
    <property type="project" value="UniProtKB-KW"/>
</dbReference>
<dbReference type="InterPro" id="IPR050723">
    <property type="entry name" value="CFA/CMAS"/>
</dbReference>
<organism evidence="7 8">
    <name type="scientific">Wenzhouxiangella sediminis</name>
    <dbReference type="NCBI Taxonomy" id="1792836"/>
    <lineage>
        <taxon>Bacteria</taxon>
        <taxon>Pseudomonadati</taxon>
        <taxon>Pseudomonadota</taxon>
        <taxon>Gammaproteobacteria</taxon>
        <taxon>Chromatiales</taxon>
        <taxon>Wenzhouxiangellaceae</taxon>
        <taxon>Wenzhouxiangella</taxon>
    </lineage>
</organism>
<dbReference type="CDD" id="cd02440">
    <property type="entry name" value="AdoMet_MTases"/>
    <property type="match status" value="1"/>
</dbReference>
<evidence type="ECO:0000256" key="5">
    <source>
        <dbReference type="ARBA" id="ARBA00023098"/>
    </source>
</evidence>
<keyword evidence="8" id="KW-1185">Reference proteome</keyword>
<proteinExistence type="inferred from homology"/>
<dbReference type="PANTHER" id="PTHR43667:SF2">
    <property type="entry name" value="FATTY ACID C-METHYL TRANSFERASE"/>
    <property type="match status" value="1"/>
</dbReference>
<keyword evidence="2 7" id="KW-0489">Methyltransferase</keyword>
<dbReference type="InterPro" id="IPR003333">
    <property type="entry name" value="CMAS"/>
</dbReference>
<dbReference type="GO" id="GO:0032259">
    <property type="term" value="P:methylation"/>
    <property type="evidence" value="ECO:0007669"/>
    <property type="project" value="UniProtKB-KW"/>
</dbReference>
<dbReference type="EMBL" id="QUZK01000042">
    <property type="protein sequence ID" value="RFF29754.1"/>
    <property type="molecule type" value="Genomic_DNA"/>
</dbReference>